<dbReference type="Proteomes" id="UP001556367">
    <property type="component" value="Unassembled WGS sequence"/>
</dbReference>
<gene>
    <name evidence="2" type="ORF">HGRIS_002596</name>
</gene>
<feature type="compositionally biased region" description="Polar residues" evidence="1">
    <location>
        <begin position="766"/>
        <end position="784"/>
    </location>
</feature>
<evidence type="ECO:0000313" key="3">
    <source>
        <dbReference type="Proteomes" id="UP001556367"/>
    </source>
</evidence>
<protein>
    <submittedName>
        <fullName evidence="2">Uncharacterized protein</fullName>
    </submittedName>
</protein>
<feature type="region of interest" description="Disordered" evidence="1">
    <location>
        <begin position="635"/>
        <end position="709"/>
    </location>
</feature>
<reference evidence="3" key="1">
    <citation type="submission" date="2024-06" db="EMBL/GenBank/DDBJ databases">
        <title>Multi-omics analyses provide insights into the biosynthesis of the anticancer antibiotic pleurotin in Hohenbuehelia grisea.</title>
        <authorList>
            <person name="Weaver J.A."/>
            <person name="Alberti F."/>
        </authorList>
    </citation>
    <scope>NUCLEOTIDE SEQUENCE [LARGE SCALE GENOMIC DNA]</scope>
    <source>
        <strain evidence="3">T-177</strain>
    </source>
</reference>
<sequence length="1147" mass="120717">MDANPKKRKRETDTPRITYSAGGRTFERLFKEESLEETKDVVRRKLGLGPGATIGLAQFRDGTSIDLEDEDDFEAFYAHAHTTQSVHVTVSSEQGSAWIAQSSATPASSMQPSREATAARAEQQLPSLSSRPMTQPAEPSAAVASQAKSARATVNEPKAKRRKVANPKVQDSPTKDPEPQQEKPASAAPVAGEPKPKRRKKKANTGELDSNTTGSTTPTAADSVGQVALPGAVSVVPSAAEAAVPTPVASSSAATKIKKTKKTNPVAPVDPSAPAEPVTGSTDAIPSSKKPKATKTPRKAADKVAPSNSDAAAAADAPPQVTATKKPRAKKSTQEVPVAAESNPVPSARKKGSKTAKTAAVAGVDAPSTTNPDAMDVDADTQPSKDAVPASEPVVPVNGKVKKQKKQKSTPIAAHDPATSAAVAAATQRVLARSAQVEPPVANDSALTPSTADQETGTLSSTDGAQEVSTATIARSPFRLPRPPRLTKPKTKEVPCPICGNIPFHLRFLCPIVLAGSDSMEKRLQEMLSQPNKHLPGTIEDLKMMLDRDRKAKFKRPGVPATNSASTKPSAQATSSTISRPLRPADDSDSDSDSDGSTVTAPRKILAAPPVIASSAVSDDVLEAIIRGPQRRRMLASDFMSPSPSDTEAPEKVVLEEDEQAPKRPKRRKGRAALDASDSSSDERADDGTADVPDDTSLDQDVDSTLVSFREVDDMGSSIPMDTTADDLLSDAMSVDTTVARLAAVASVPIVKSTAVPTGTKPPSRMKSQLTPLETNKPSSSRKVITSDDNDTIESANTSVEQPLLTSPIEFVDARNPINMPPPPVGSSPLARRMRNRQGLAPSKVSSIETIDDSSVPKASPSTQPATSKNADKVQDLSRPPASQPAGRVTRRLSSLAAVPRSATDILAAAGLAQKTPSKAPARRKPRVVVERHTPESEENMDEAPLIVPPASVGESQVTEQSMATWETLDPSSSPQPDSTVMEDELQYPSPGPVTSTPLPASQSNDGFAIPDDPVKSPLFVLTESQRPFPYSQWQDTQVEEDVLNGAEIQDEEEVAAAVHSLRSPSATSTAFGAYRKLSDIASQAVFPTPSLIKAPILAPPTKATLDDLYGLSQREEEEETDSGSDSDTAVPSHIPAARRAGAAAKK</sequence>
<name>A0ABR3JKZ3_9AGAR</name>
<feature type="compositionally biased region" description="Polar residues" evidence="1">
    <location>
        <begin position="93"/>
        <end position="114"/>
    </location>
</feature>
<evidence type="ECO:0000256" key="1">
    <source>
        <dbReference type="SAM" id="MobiDB-lite"/>
    </source>
</evidence>
<feature type="compositionally biased region" description="Polar residues" evidence="1">
    <location>
        <begin position="954"/>
        <end position="979"/>
    </location>
</feature>
<feature type="compositionally biased region" description="Polar residues" evidence="1">
    <location>
        <begin position="793"/>
        <end position="805"/>
    </location>
</feature>
<feature type="compositionally biased region" description="Polar residues" evidence="1">
    <location>
        <begin position="445"/>
        <end position="473"/>
    </location>
</feature>
<feature type="region of interest" description="Disordered" evidence="1">
    <location>
        <begin position="554"/>
        <end position="602"/>
    </location>
</feature>
<feature type="region of interest" description="Disordered" evidence="1">
    <location>
        <begin position="1108"/>
        <end position="1147"/>
    </location>
</feature>
<keyword evidence="3" id="KW-1185">Reference proteome</keyword>
<organism evidence="2 3">
    <name type="scientific">Hohenbuehelia grisea</name>
    <dbReference type="NCBI Taxonomy" id="104357"/>
    <lineage>
        <taxon>Eukaryota</taxon>
        <taxon>Fungi</taxon>
        <taxon>Dikarya</taxon>
        <taxon>Basidiomycota</taxon>
        <taxon>Agaricomycotina</taxon>
        <taxon>Agaricomycetes</taxon>
        <taxon>Agaricomycetidae</taxon>
        <taxon>Agaricales</taxon>
        <taxon>Pleurotineae</taxon>
        <taxon>Pleurotaceae</taxon>
        <taxon>Hohenbuehelia</taxon>
    </lineage>
</organism>
<feature type="compositionally biased region" description="Polar residues" evidence="1">
    <location>
        <begin position="561"/>
        <end position="579"/>
    </location>
</feature>
<feature type="region of interest" description="Disordered" evidence="1">
    <location>
        <begin position="754"/>
        <end position="892"/>
    </location>
</feature>
<dbReference type="EMBL" id="JASNQZ010000006">
    <property type="protein sequence ID" value="KAL0956448.1"/>
    <property type="molecule type" value="Genomic_DNA"/>
</dbReference>
<feature type="compositionally biased region" description="Polar residues" evidence="1">
    <location>
        <begin position="124"/>
        <end position="133"/>
    </location>
</feature>
<feature type="compositionally biased region" description="Polar residues" evidence="1">
    <location>
        <begin position="860"/>
        <end position="869"/>
    </location>
</feature>
<evidence type="ECO:0000313" key="2">
    <source>
        <dbReference type="EMBL" id="KAL0956448.1"/>
    </source>
</evidence>
<feature type="compositionally biased region" description="Low complexity" evidence="1">
    <location>
        <begin position="140"/>
        <end position="152"/>
    </location>
</feature>
<feature type="compositionally biased region" description="Polar residues" evidence="1">
    <location>
        <begin position="993"/>
        <end position="1006"/>
    </location>
</feature>
<feature type="compositionally biased region" description="Low complexity" evidence="1">
    <location>
        <begin position="1138"/>
        <end position="1147"/>
    </location>
</feature>
<feature type="compositionally biased region" description="Basic residues" evidence="1">
    <location>
        <begin position="289"/>
        <end position="298"/>
    </location>
</feature>
<feature type="compositionally biased region" description="Low complexity" evidence="1">
    <location>
        <begin position="237"/>
        <end position="255"/>
    </location>
</feature>
<comment type="caution">
    <text evidence="2">The sequence shown here is derived from an EMBL/GenBank/DDBJ whole genome shotgun (WGS) entry which is preliminary data.</text>
</comment>
<feature type="compositionally biased region" description="Low complexity" evidence="1">
    <location>
        <begin position="303"/>
        <end position="319"/>
    </location>
</feature>
<feature type="region of interest" description="Disordered" evidence="1">
    <location>
        <begin position="93"/>
        <end position="223"/>
    </location>
</feature>
<feature type="compositionally biased region" description="Polar residues" evidence="1">
    <location>
        <begin position="207"/>
        <end position="220"/>
    </location>
</feature>
<accession>A0ABR3JKZ3</accession>
<proteinExistence type="predicted"/>
<feature type="region of interest" description="Disordered" evidence="1">
    <location>
        <begin position="237"/>
        <end position="492"/>
    </location>
</feature>
<feature type="compositionally biased region" description="Acidic residues" evidence="1">
    <location>
        <begin position="1116"/>
        <end position="1125"/>
    </location>
</feature>
<feature type="compositionally biased region" description="Acidic residues" evidence="1">
    <location>
        <begin position="688"/>
        <end position="702"/>
    </location>
</feature>
<feature type="region of interest" description="Disordered" evidence="1">
    <location>
        <begin position="910"/>
        <end position="1012"/>
    </location>
</feature>
<feature type="compositionally biased region" description="Low complexity" evidence="1">
    <location>
        <begin position="413"/>
        <end position="426"/>
    </location>
</feature>